<dbReference type="Proteomes" id="UP000094389">
    <property type="component" value="Unassembled WGS sequence"/>
</dbReference>
<reference evidence="6" key="2">
    <citation type="journal article" date="2015" name="J. Biotechnol.">
        <title>The structure of the Cyberlindnera jadinii genome and its relation to Candida utilis analyzed by the occurrence of single nucleotide polymorphisms.</title>
        <authorList>
            <person name="Rupp O."/>
            <person name="Brinkrolf K."/>
            <person name="Buerth C."/>
            <person name="Kunigo M."/>
            <person name="Schneider J."/>
            <person name="Jaenicke S."/>
            <person name="Goesmann A."/>
            <person name="Puehler A."/>
            <person name="Jaeger K.-E."/>
            <person name="Ernst J.F."/>
        </authorList>
    </citation>
    <scope>NUCLEOTIDE SEQUENCE [LARGE SCALE GENOMIC DNA]</scope>
    <source>
        <strain evidence="6">ATCC 18201 / CBS 1600 / BCRC 20928 / JCM 3617 / NBRC 0987 / NRRL Y-1542</strain>
    </source>
</reference>
<reference evidence="5 7" key="3">
    <citation type="journal article" date="2016" name="Proc. Natl. Acad. Sci. U.S.A.">
        <title>Comparative genomics of biotechnologically important yeasts.</title>
        <authorList>
            <person name="Riley R."/>
            <person name="Haridas S."/>
            <person name="Wolfe K.H."/>
            <person name="Lopes M.R."/>
            <person name="Hittinger C.T."/>
            <person name="Goeker M."/>
            <person name="Salamov A.A."/>
            <person name="Wisecaver J.H."/>
            <person name="Long T.M."/>
            <person name="Calvey C.H."/>
            <person name="Aerts A.L."/>
            <person name="Barry K.W."/>
            <person name="Choi C."/>
            <person name="Clum A."/>
            <person name="Coughlan A.Y."/>
            <person name="Deshpande S."/>
            <person name="Douglass A.P."/>
            <person name="Hanson S.J."/>
            <person name="Klenk H.-P."/>
            <person name="LaButti K.M."/>
            <person name="Lapidus A."/>
            <person name="Lindquist E.A."/>
            <person name="Lipzen A.M."/>
            <person name="Meier-Kolthoff J.P."/>
            <person name="Ohm R.A."/>
            <person name="Otillar R.P."/>
            <person name="Pangilinan J.L."/>
            <person name="Peng Y."/>
            <person name="Rokas A."/>
            <person name="Rosa C.A."/>
            <person name="Scheuner C."/>
            <person name="Sibirny A.A."/>
            <person name="Slot J.C."/>
            <person name="Stielow J.B."/>
            <person name="Sun H."/>
            <person name="Kurtzman C.P."/>
            <person name="Blackwell M."/>
            <person name="Grigoriev I.V."/>
            <person name="Jeffries T.W."/>
        </authorList>
    </citation>
    <scope>NUCLEOTIDE SEQUENCE [LARGE SCALE GENOMIC DNA]</scope>
    <source>
        <strain evidence="7">ATCC 18201 / CBS 1600 / BCRC 20928 / JCM 3617 / NBRC 0987 / NRRL Y-1542</strain>
        <strain evidence="5">NRRL Y-1542</strain>
    </source>
</reference>
<dbReference type="PANTHER" id="PTHR21027:SF1">
    <property type="entry name" value="TRNA-SPLICING ENDONUCLEASE SUBUNIT SEN54"/>
    <property type="match status" value="1"/>
</dbReference>
<accession>A0A0H5C9H5</accession>
<accession>A0A1E4S348</accession>
<dbReference type="OrthoDB" id="408683at2759"/>
<proteinExistence type="inferred from homology"/>
<comment type="similarity">
    <text evidence="1">Belongs to the SEN54 family.</text>
</comment>
<feature type="domain" description="tRNA-splicing endonuclease subunit Sen54 N-terminal" evidence="3">
    <location>
        <begin position="53"/>
        <end position="117"/>
    </location>
</feature>
<gene>
    <name evidence="4" type="ORF">BN1211_6055</name>
    <name evidence="5" type="ORF">CYBJADRAFT_184329</name>
</gene>
<evidence type="ECO:0000313" key="6">
    <source>
        <dbReference type="Proteomes" id="UP000038830"/>
    </source>
</evidence>
<dbReference type="InterPro" id="IPR024336">
    <property type="entry name" value="tRNA_splic_suSen54_N"/>
</dbReference>
<evidence type="ECO:0000256" key="2">
    <source>
        <dbReference type="ARBA" id="ARBA00022694"/>
    </source>
</evidence>
<dbReference type="GO" id="GO:0000379">
    <property type="term" value="P:tRNA-type intron splice site recognition and cleavage"/>
    <property type="evidence" value="ECO:0007669"/>
    <property type="project" value="TreeGrafter"/>
</dbReference>
<dbReference type="STRING" id="983966.A0A0H5C9H5"/>
<dbReference type="Proteomes" id="UP000038830">
    <property type="component" value="Unassembled WGS sequence"/>
</dbReference>
<evidence type="ECO:0000256" key="1">
    <source>
        <dbReference type="ARBA" id="ARBA00005736"/>
    </source>
</evidence>
<dbReference type="PANTHER" id="PTHR21027">
    <property type="entry name" value="TRNA-SPLICING ENDONUCLEASE SUBUNIT SEN54"/>
    <property type="match status" value="1"/>
</dbReference>
<keyword evidence="7" id="KW-1185">Reference proteome</keyword>
<dbReference type="OMA" id="MYMRLRH"/>
<evidence type="ECO:0000313" key="5">
    <source>
        <dbReference type="EMBL" id="ODV73905.1"/>
    </source>
</evidence>
<evidence type="ECO:0000313" key="4">
    <source>
        <dbReference type="EMBL" id="CEP25066.1"/>
    </source>
</evidence>
<dbReference type="GO" id="GO:0000214">
    <property type="term" value="C:tRNA-intron endonuclease complex"/>
    <property type="evidence" value="ECO:0007669"/>
    <property type="project" value="TreeGrafter"/>
</dbReference>
<protein>
    <recommendedName>
        <fullName evidence="3">tRNA-splicing endonuclease subunit Sen54 N-terminal domain-containing protein</fullName>
    </recommendedName>
</protein>
<dbReference type="EMBL" id="CDQK01000007">
    <property type="protein sequence ID" value="CEP25066.1"/>
    <property type="molecule type" value="Genomic_DNA"/>
</dbReference>
<sequence length="347" mass="40402">MSQELLIETELEDEVQPWEYLNSANLKRGQKDFEKDDTQIQNSTLQDSLDHMYNALSVPRAHTVKQNVKAYYQDGQWRSELKGNFMQTMGVVRNDWCYLTEEEIIYLVERGTVEPIWVKNGQEVTMDLQSVYAMCATDLVRYQVYSNLKRCGYIVQRYTPRECATVRKPWYLPTMFRAVLRRLDILNWFIFPAFTSSWLKSKFLTYSSIFESIRLQFKPQRQAAPTYPLDITFDVWKPDPRFTKKSPPLPDFQIVIVDVSSTRFPTKNQLDDLFKRVEYQGRSQESLSEAQGGAKEKKRLKDGSNCVLFALVDNGVINYMRLSQGNLSSANVIPTKKARGPTQRTTK</sequence>
<dbReference type="Pfam" id="PF12928">
    <property type="entry name" value="tRNA_int_end_N2"/>
    <property type="match status" value="1"/>
</dbReference>
<keyword evidence="2" id="KW-0819">tRNA processing</keyword>
<reference evidence="4" key="1">
    <citation type="submission" date="2014-12" db="EMBL/GenBank/DDBJ databases">
        <authorList>
            <person name="Jaenicke S."/>
        </authorList>
    </citation>
    <scope>NUCLEOTIDE SEQUENCE [LARGE SCALE GENOMIC DNA]</scope>
    <source>
        <strain evidence="4">CBS1600</strain>
    </source>
</reference>
<dbReference type="InterPro" id="IPR024337">
    <property type="entry name" value="tRNA_splic_suSen54"/>
</dbReference>
<organism evidence="4 6">
    <name type="scientific">Cyberlindnera jadinii (strain ATCC 18201 / CBS 1600 / BCRC 20928 / JCM 3617 / NBRC 0987 / NRRL Y-1542)</name>
    <name type="common">Torula yeast</name>
    <name type="synonym">Candida utilis</name>
    <dbReference type="NCBI Taxonomy" id="983966"/>
    <lineage>
        <taxon>Eukaryota</taxon>
        <taxon>Fungi</taxon>
        <taxon>Dikarya</taxon>
        <taxon>Ascomycota</taxon>
        <taxon>Saccharomycotina</taxon>
        <taxon>Saccharomycetes</taxon>
        <taxon>Phaffomycetales</taxon>
        <taxon>Phaffomycetaceae</taxon>
        <taxon>Cyberlindnera</taxon>
    </lineage>
</organism>
<dbReference type="EMBL" id="KV453929">
    <property type="protein sequence ID" value="ODV73905.1"/>
    <property type="molecule type" value="Genomic_DNA"/>
</dbReference>
<name>A0A0H5C9H5_CYBJN</name>
<evidence type="ECO:0000313" key="7">
    <source>
        <dbReference type="Proteomes" id="UP000094389"/>
    </source>
</evidence>
<evidence type="ECO:0000259" key="3">
    <source>
        <dbReference type="Pfam" id="PF12928"/>
    </source>
</evidence>
<dbReference type="AlphaFoldDB" id="A0A0H5C9H5"/>